<proteinExistence type="predicted"/>
<organism evidence="3 4">
    <name type="scientific">Plutella xylostella</name>
    <name type="common">Diamondback moth</name>
    <name type="synonym">Plutella maculipennis</name>
    <dbReference type="NCBI Taxonomy" id="51655"/>
    <lineage>
        <taxon>Eukaryota</taxon>
        <taxon>Metazoa</taxon>
        <taxon>Ecdysozoa</taxon>
        <taxon>Arthropoda</taxon>
        <taxon>Hexapoda</taxon>
        <taxon>Insecta</taxon>
        <taxon>Pterygota</taxon>
        <taxon>Neoptera</taxon>
        <taxon>Endopterygota</taxon>
        <taxon>Lepidoptera</taxon>
        <taxon>Glossata</taxon>
        <taxon>Ditrysia</taxon>
        <taxon>Yponomeutoidea</taxon>
        <taxon>Plutellidae</taxon>
        <taxon>Plutella</taxon>
    </lineage>
</organism>
<accession>A0ABQ7R2I4</accession>
<evidence type="ECO:0000313" key="4">
    <source>
        <dbReference type="Proteomes" id="UP000823941"/>
    </source>
</evidence>
<dbReference type="Proteomes" id="UP000823941">
    <property type="component" value="Chromosome 4"/>
</dbReference>
<evidence type="ECO:0000313" key="3">
    <source>
        <dbReference type="EMBL" id="KAG7311515.1"/>
    </source>
</evidence>
<feature type="region of interest" description="Disordered" evidence="1">
    <location>
        <begin position="62"/>
        <end position="97"/>
    </location>
</feature>
<gene>
    <name evidence="3" type="ORF">JYU34_002560</name>
</gene>
<reference evidence="3 4" key="1">
    <citation type="submission" date="2021-06" db="EMBL/GenBank/DDBJ databases">
        <title>A haploid diamondback moth (Plutella xylostella L.) genome assembly resolves 31 chromosomes and identifies a diamide resistance mutation.</title>
        <authorList>
            <person name="Ward C.M."/>
            <person name="Perry K.D."/>
            <person name="Baker G."/>
            <person name="Powis K."/>
            <person name="Heckel D.G."/>
            <person name="Baxter S.W."/>
        </authorList>
    </citation>
    <scope>NUCLEOTIDE SEQUENCE [LARGE SCALE GENOMIC DNA]</scope>
    <source>
        <strain evidence="3 4">LV</strain>
        <tissue evidence="3">Single pupa</tissue>
    </source>
</reference>
<evidence type="ECO:0000256" key="1">
    <source>
        <dbReference type="SAM" id="MobiDB-lite"/>
    </source>
</evidence>
<name>A0ABQ7R2I4_PLUXY</name>
<evidence type="ECO:0008006" key="5">
    <source>
        <dbReference type="Google" id="ProtNLM"/>
    </source>
</evidence>
<comment type="caution">
    <text evidence="3">The sequence shown here is derived from an EMBL/GenBank/DDBJ whole genome shotgun (WGS) entry which is preliminary data.</text>
</comment>
<feature type="signal peptide" evidence="2">
    <location>
        <begin position="1"/>
        <end position="24"/>
    </location>
</feature>
<feature type="chain" id="PRO_5045046791" description="Secreted protein" evidence="2">
    <location>
        <begin position="25"/>
        <end position="97"/>
    </location>
</feature>
<protein>
    <recommendedName>
        <fullName evidence="5">Secreted protein</fullName>
    </recommendedName>
</protein>
<sequence length="97" mass="10019">MLEVIFSTLIELRLAAVAANIAQAQNTARPSGSCLKVCVVEWRSLRRRAQGGVAAAAAARRGAGGAALGAPPVPVSRRPRGTALHSPLDHSNVIASR</sequence>
<keyword evidence="4" id="KW-1185">Reference proteome</keyword>
<keyword evidence="2" id="KW-0732">Signal</keyword>
<dbReference type="EMBL" id="JAHIBW010000004">
    <property type="protein sequence ID" value="KAG7311515.1"/>
    <property type="molecule type" value="Genomic_DNA"/>
</dbReference>
<evidence type="ECO:0000256" key="2">
    <source>
        <dbReference type="SAM" id="SignalP"/>
    </source>
</evidence>